<proteinExistence type="predicted"/>
<organism evidence="1 2">
    <name type="scientific">Fasciola hepatica</name>
    <name type="common">Liver fluke</name>
    <dbReference type="NCBI Taxonomy" id="6192"/>
    <lineage>
        <taxon>Eukaryota</taxon>
        <taxon>Metazoa</taxon>
        <taxon>Spiralia</taxon>
        <taxon>Lophotrochozoa</taxon>
        <taxon>Platyhelminthes</taxon>
        <taxon>Trematoda</taxon>
        <taxon>Digenea</taxon>
        <taxon>Plagiorchiida</taxon>
        <taxon>Echinostomata</taxon>
        <taxon>Echinostomatoidea</taxon>
        <taxon>Fasciolidae</taxon>
        <taxon>Fasciola</taxon>
    </lineage>
</organism>
<evidence type="ECO:0000313" key="1">
    <source>
        <dbReference type="EMBL" id="THD24271.1"/>
    </source>
</evidence>
<accession>A0A4E0RD20</accession>
<comment type="caution">
    <text evidence="1">The sequence shown here is derived from an EMBL/GenBank/DDBJ whole genome shotgun (WGS) entry which is preliminary data.</text>
</comment>
<dbReference type="EMBL" id="JXXN02001692">
    <property type="protein sequence ID" value="THD24271.1"/>
    <property type="molecule type" value="Genomic_DNA"/>
</dbReference>
<gene>
    <name evidence="1" type="ORF">D915_004553</name>
</gene>
<dbReference type="AlphaFoldDB" id="A0A4E0RD20"/>
<name>A0A4E0RD20_FASHE</name>
<reference evidence="1" key="1">
    <citation type="submission" date="2019-03" db="EMBL/GenBank/DDBJ databases">
        <title>Improved annotation for the trematode Fasciola hepatica.</title>
        <authorList>
            <person name="Choi Y.-J."/>
            <person name="Martin J."/>
            <person name="Mitreva M."/>
        </authorList>
    </citation>
    <scope>NUCLEOTIDE SEQUENCE [LARGE SCALE GENOMIC DNA]</scope>
</reference>
<keyword evidence="2" id="KW-1185">Reference proteome</keyword>
<sequence>MCRNYLSLQTETTNAGFQKLHAKLRDISPDIDVTSIVELLNSNHSLSHWQPVEYLPPDSDCPEILQSEHIIADKLVKHELQTKFVQLKKQFSELSSFVQQNRDVVETLENLEKRCVVLLLATS</sequence>
<dbReference type="Proteomes" id="UP000230066">
    <property type="component" value="Unassembled WGS sequence"/>
</dbReference>
<evidence type="ECO:0000313" key="2">
    <source>
        <dbReference type="Proteomes" id="UP000230066"/>
    </source>
</evidence>
<protein>
    <submittedName>
        <fullName evidence="1">Uncharacterized protein</fullName>
    </submittedName>
</protein>